<feature type="transmembrane region" description="Helical" evidence="7">
    <location>
        <begin position="38"/>
        <end position="58"/>
    </location>
</feature>
<feature type="transmembrane region" description="Helical" evidence="7">
    <location>
        <begin position="284"/>
        <end position="311"/>
    </location>
</feature>
<protein>
    <submittedName>
        <fullName evidence="9">M56 family metallopeptidase</fullName>
    </submittedName>
</protein>
<keyword evidence="3 6" id="KW-0378">Hydrolase</keyword>
<dbReference type="PANTHER" id="PTHR34978">
    <property type="entry name" value="POSSIBLE SENSOR-TRANSDUCER PROTEIN BLAR"/>
    <property type="match status" value="1"/>
</dbReference>
<dbReference type="RefSeq" id="WP_225232253.1">
    <property type="nucleotide sequence ID" value="NZ_JBAPLV010000010.1"/>
</dbReference>
<comment type="cofactor">
    <cofactor evidence="6">
        <name>Zn(2+)</name>
        <dbReference type="ChEBI" id="CHEBI:29105"/>
    </cofactor>
    <text evidence="6">Binds 1 zinc ion per subunit.</text>
</comment>
<dbReference type="CDD" id="cd07326">
    <property type="entry name" value="M56_BlaR1_MecR1_like"/>
    <property type="match status" value="1"/>
</dbReference>
<gene>
    <name evidence="9" type="ORF">UXQ13_10515</name>
</gene>
<evidence type="ECO:0000256" key="4">
    <source>
        <dbReference type="ARBA" id="ARBA00022833"/>
    </source>
</evidence>
<keyword evidence="4 6" id="KW-0862">Zinc</keyword>
<reference evidence="9 10" key="1">
    <citation type="submission" date="2024-03" db="EMBL/GenBank/DDBJ databases">
        <title>Draft genome sequence of Klenkia terrae.</title>
        <authorList>
            <person name="Duangmal K."/>
            <person name="Chantavorakit T."/>
        </authorList>
    </citation>
    <scope>NUCLEOTIDE SEQUENCE [LARGE SCALE GENOMIC DNA]</scope>
    <source>
        <strain evidence="9 10">JCM 17786</strain>
    </source>
</reference>
<feature type="transmembrane region" description="Helical" evidence="7">
    <location>
        <begin position="88"/>
        <end position="110"/>
    </location>
</feature>
<evidence type="ECO:0000256" key="6">
    <source>
        <dbReference type="RuleBase" id="RU003983"/>
    </source>
</evidence>
<dbReference type="Gene3D" id="3.30.2010.10">
    <property type="entry name" value="Metalloproteases ('zincins'), catalytic domain"/>
    <property type="match status" value="1"/>
</dbReference>
<evidence type="ECO:0000313" key="9">
    <source>
        <dbReference type="EMBL" id="MEI4278899.1"/>
    </source>
</evidence>
<keyword evidence="2" id="KW-0479">Metal-binding</keyword>
<keyword evidence="10" id="KW-1185">Reference proteome</keyword>
<keyword evidence="5 6" id="KW-0482">Metalloprotease</keyword>
<comment type="similarity">
    <text evidence="6">Belongs to the peptidase M48 family.</text>
</comment>
<keyword evidence="1 6" id="KW-0645">Protease</keyword>
<evidence type="ECO:0000256" key="5">
    <source>
        <dbReference type="ARBA" id="ARBA00023049"/>
    </source>
</evidence>
<keyword evidence="7" id="KW-0472">Membrane</keyword>
<evidence type="ECO:0000256" key="3">
    <source>
        <dbReference type="ARBA" id="ARBA00022801"/>
    </source>
</evidence>
<keyword evidence="7" id="KW-1133">Transmembrane helix</keyword>
<dbReference type="InterPro" id="IPR052173">
    <property type="entry name" value="Beta-lactam_resp_regulator"/>
</dbReference>
<evidence type="ECO:0000259" key="8">
    <source>
        <dbReference type="Pfam" id="PF01435"/>
    </source>
</evidence>
<dbReference type="Pfam" id="PF01435">
    <property type="entry name" value="Peptidase_M48"/>
    <property type="match status" value="1"/>
</dbReference>
<proteinExistence type="inferred from homology"/>
<sequence length="319" mass="32954">MTATWILVALGVTLLALGPRLRGTAWMDNSPRLGIAMWQALCLSAVAVPVLIGLTLLIPATAWVAGLAALVQACALSLQQAYGFHGDALESMLGVVLVGTVVVWTATRFAQDACGTHRERDRVRRSVAKVSTAHPTLDMHVVDSPTAAAFCIPGRSSRVLVTAGAIAALSPEELDGVLAHERAHLRAHHHLAVSVAGSLSRAFPWVGLFATAATQTARLVELAADDSAARTVPRVVVASAIVRLAEMRAPAPALAMADCSTPGVTVTRVGRMLSPGRPLRSSRLGLVISALVLVLSTPVAVAVAPAAAAAITHLCSGVS</sequence>
<dbReference type="EMBL" id="JBAPLV010000010">
    <property type="protein sequence ID" value="MEI4278899.1"/>
    <property type="molecule type" value="Genomic_DNA"/>
</dbReference>
<evidence type="ECO:0000256" key="7">
    <source>
        <dbReference type="SAM" id="Phobius"/>
    </source>
</evidence>
<name>A0ABU8E5H6_9ACTN</name>
<dbReference type="PANTHER" id="PTHR34978:SF3">
    <property type="entry name" value="SLR0241 PROTEIN"/>
    <property type="match status" value="1"/>
</dbReference>
<evidence type="ECO:0000313" key="10">
    <source>
        <dbReference type="Proteomes" id="UP001373496"/>
    </source>
</evidence>
<evidence type="ECO:0000256" key="1">
    <source>
        <dbReference type="ARBA" id="ARBA00022670"/>
    </source>
</evidence>
<keyword evidence="7" id="KW-0812">Transmembrane</keyword>
<accession>A0ABU8E5H6</accession>
<dbReference type="Proteomes" id="UP001373496">
    <property type="component" value="Unassembled WGS sequence"/>
</dbReference>
<feature type="domain" description="Peptidase M48" evidence="8">
    <location>
        <begin position="122"/>
        <end position="248"/>
    </location>
</feature>
<comment type="caution">
    <text evidence="9">The sequence shown here is derived from an EMBL/GenBank/DDBJ whole genome shotgun (WGS) entry which is preliminary data.</text>
</comment>
<evidence type="ECO:0000256" key="2">
    <source>
        <dbReference type="ARBA" id="ARBA00022723"/>
    </source>
</evidence>
<dbReference type="InterPro" id="IPR001915">
    <property type="entry name" value="Peptidase_M48"/>
</dbReference>
<organism evidence="9 10">
    <name type="scientific">Klenkia terrae</name>
    <dbReference type="NCBI Taxonomy" id="1052259"/>
    <lineage>
        <taxon>Bacteria</taxon>
        <taxon>Bacillati</taxon>
        <taxon>Actinomycetota</taxon>
        <taxon>Actinomycetes</taxon>
        <taxon>Geodermatophilales</taxon>
        <taxon>Geodermatophilaceae</taxon>
        <taxon>Klenkia</taxon>
    </lineage>
</organism>